<dbReference type="AlphaFoldDB" id="A0A8J6P533"/>
<evidence type="ECO:0000313" key="5">
    <source>
        <dbReference type="Proteomes" id="UP000632659"/>
    </source>
</evidence>
<dbReference type="Gene3D" id="3.40.50.300">
    <property type="entry name" value="P-loop containing nucleotide triphosphate hydrolases"/>
    <property type="match status" value="1"/>
</dbReference>
<dbReference type="EMBL" id="JACRTL010000001">
    <property type="protein sequence ID" value="MBC8609824.1"/>
    <property type="molecule type" value="Genomic_DNA"/>
</dbReference>
<evidence type="ECO:0000256" key="2">
    <source>
        <dbReference type="ARBA" id="ARBA00022840"/>
    </source>
</evidence>
<dbReference type="PANTHER" id="PTHR20953">
    <property type="entry name" value="KINASE-RELATED"/>
    <property type="match status" value="1"/>
</dbReference>
<proteinExistence type="predicted"/>
<sequence>MQEMDFQLAQAAAYLPPALQMILKKLPPGFGAQIHEIRLRAGQPVALFDGKTAYLLEQDGRIGAQRNGRAYLFSRQELEATFRAVCEYSVHSFQEEIKQGFVTLKGGHRAGLCGTCLLDHGQVIGLKEISSINLRIARQMLGSADFLYSKLFSGEAKSVLLIGQAGSGKTTVLRDLIRQLSDGKNGTSYKVAVIDERGELSASYHGVSQNQLGYNADVYHLYPKHIGMSMALRTMSPQIIACDEISTEDDIEVLLQSMNAGAKVLATIHGGSLAEVSRRGKLSVLLKAGVFDAAAVLSGTKAPGTVAEIISLREAGTWES</sequence>
<dbReference type="InterPro" id="IPR045735">
    <property type="entry name" value="Spore_III_AA_AAA+_ATPase"/>
</dbReference>
<protein>
    <submittedName>
        <fullName evidence="4">Flp pilus assembly complex ATPase component TadA</fullName>
    </submittedName>
</protein>
<dbReference type="Pfam" id="PF19568">
    <property type="entry name" value="Spore_III_AA"/>
    <property type="match status" value="1"/>
</dbReference>
<reference evidence="4" key="1">
    <citation type="submission" date="2020-08" db="EMBL/GenBank/DDBJ databases">
        <title>Genome public.</title>
        <authorList>
            <person name="Liu C."/>
            <person name="Sun Q."/>
        </authorList>
    </citation>
    <scope>NUCLEOTIDE SEQUENCE</scope>
    <source>
        <strain evidence="4">NSJ-15</strain>
    </source>
</reference>
<evidence type="ECO:0000256" key="1">
    <source>
        <dbReference type="ARBA" id="ARBA00022741"/>
    </source>
</evidence>
<comment type="caution">
    <text evidence="4">The sequence shown here is derived from an EMBL/GenBank/DDBJ whole genome shotgun (WGS) entry which is preliminary data.</text>
</comment>
<dbReference type="PANTHER" id="PTHR20953:SF3">
    <property type="entry name" value="P-LOOP CONTAINING NUCLEOSIDE TRIPHOSPHATE HYDROLASES SUPERFAMILY PROTEIN"/>
    <property type="match status" value="1"/>
</dbReference>
<name>A0A8J6P533_9FIRM</name>
<organism evidence="4 5">
    <name type="scientific">Massiliimalia timonensis</name>
    <dbReference type="NCBI Taxonomy" id="1987501"/>
    <lineage>
        <taxon>Bacteria</taxon>
        <taxon>Bacillati</taxon>
        <taxon>Bacillota</taxon>
        <taxon>Clostridia</taxon>
        <taxon>Eubacteriales</taxon>
        <taxon>Oscillospiraceae</taxon>
        <taxon>Massiliimalia</taxon>
    </lineage>
</organism>
<evidence type="ECO:0000313" key="4">
    <source>
        <dbReference type="EMBL" id="MBC8609824.1"/>
    </source>
</evidence>
<dbReference type="Proteomes" id="UP000632659">
    <property type="component" value="Unassembled WGS sequence"/>
</dbReference>
<keyword evidence="1" id="KW-0547">Nucleotide-binding</keyword>
<gene>
    <name evidence="4" type="primary">tadA</name>
    <name evidence="4" type="ORF">H8702_01640</name>
</gene>
<keyword evidence="2" id="KW-0067">ATP-binding</keyword>
<dbReference type="SMART" id="SM00382">
    <property type="entry name" value="AAA"/>
    <property type="match status" value="1"/>
</dbReference>
<accession>A0A8J6P533</accession>
<keyword evidence="5" id="KW-1185">Reference proteome</keyword>
<dbReference type="InterPro" id="IPR003593">
    <property type="entry name" value="AAA+_ATPase"/>
</dbReference>
<dbReference type="GO" id="GO:0005524">
    <property type="term" value="F:ATP binding"/>
    <property type="evidence" value="ECO:0007669"/>
    <property type="project" value="UniProtKB-KW"/>
</dbReference>
<feature type="domain" description="AAA+ ATPase" evidence="3">
    <location>
        <begin position="155"/>
        <end position="289"/>
    </location>
</feature>
<dbReference type="SUPFAM" id="SSF52540">
    <property type="entry name" value="P-loop containing nucleoside triphosphate hydrolases"/>
    <property type="match status" value="1"/>
</dbReference>
<dbReference type="OrthoDB" id="9768243at2"/>
<dbReference type="InterPro" id="IPR027417">
    <property type="entry name" value="P-loop_NTPase"/>
</dbReference>
<dbReference type="RefSeq" id="WP_158662570.1">
    <property type="nucleotide sequence ID" value="NZ_FYDD01000003.1"/>
</dbReference>
<evidence type="ECO:0000259" key="3">
    <source>
        <dbReference type="SMART" id="SM00382"/>
    </source>
</evidence>